<keyword evidence="3" id="KW-1185">Reference proteome</keyword>
<dbReference type="OrthoDB" id="196808at2"/>
<evidence type="ECO:0000259" key="1">
    <source>
        <dbReference type="Pfam" id="PF13657"/>
    </source>
</evidence>
<dbReference type="RefSeq" id="WP_135465202.1">
    <property type="nucleotide sequence ID" value="NZ_SRLC01000003.1"/>
</dbReference>
<dbReference type="NCBIfam" id="TIGR03071">
    <property type="entry name" value="couple_hipA"/>
    <property type="match status" value="1"/>
</dbReference>
<evidence type="ECO:0000313" key="2">
    <source>
        <dbReference type="EMBL" id="TGE20400.1"/>
    </source>
</evidence>
<keyword evidence="2" id="KW-0808">Transferase</keyword>
<name>A0A4Z0PRQ3_9BACT</name>
<dbReference type="Pfam" id="PF13657">
    <property type="entry name" value="Couple_hipA"/>
    <property type="match status" value="1"/>
</dbReference>
<accession>A0A4Z0PRQ3</accession>
<protein>
    <submittedName>
        <fullName evidence="2">Phosphatidylinositol kinase</fullName>
    </submittedName>
</protein>
<sequence length="110" mass="12608">MKRRQAEVLDNGQRVGLLTREATKYTFRYDDDYFQSDGPPISLSLPKTRQTYIANFLFPFFAGLLAEGTNKSLQTRQLQLDETDDFARLLLTAHTQTIGAITVRELPDHE</sequence>
<comment type="caution">
    <text evidence="2">The sequence shown here is derived from an EMBL/GenBank/DDBJ whole genome shotgun (WGS) entry which is preliminary data.</text>
</comment>
<dbReference type="InterPro" id="IPR017508">
    <property type="entry name" value="HipA_N1"/>
</dbReference>
<gene>
    <name evidence="2" type="ORF">E5K00_20605</name>
</gene>
<dbReference type="Proteomes" id="UP000297549">
    <property type="component" value="Unassembled WGS sequence"/>
</dbReference>
<keyword evidence="2" id="KW-0418">Kinase</keyword>
<proteinExistence type="predicted"/>
<dbReference type="AlphaFoldDB" id="A0A4Z0PRQ3"/>
<organism evidence="2 3">
    <name type="scientific">Hymenobacter aquaticus</name>
    <dbReference type="NCBI Taxonomy" id="1867101"/>
    <lineage>
        <taxon>Bacteria</taxon>
        <taxon>Pseudomonadati</taxon>
        <taxon>Bacteroidota</taxon>
        <taxon>Cytophagia</taxon>
        <taxon>Cytophagales</taxon>
        <taxon>Hymenobacteraceae</taxon>
        <taxon>Hymenobacter</taxon>
    </lineage>
</organism>
<reference evidence="2 3" key="1">
    <citation type="submission" date="2019-04" db="EMBL/GenBank/DDBJ databases">
        <authorList>
            <person name="Feng G."/>
            <person name="Zhang J."/>
            <person name="Zhu H."/>
        </authorList>
    </citation>
    <scope>NUCLEOTIDE SEQUENCE [LARGE SCALE GENOMIC DNA]</scope>
    <source>
        <strain evidence="2 3">JCM 31653</strain>
    </source>
</reference>
<dbReference type="GO" id="GO:0016301">
    <property type="term" value="F:kinase activity"/>
    <property type="evidence" value="ECO:0007669"/>
    <property type="project" value="UniProtKB-KW"/>
</dbReference>
<feature type="domain" description="HipA N-terminal subdomain 1" evidence="1">
    <location>
        <begin position="7"/>
        <end position="103"/>
    </location>
</feature>
<dbReference type="EMBL" id="SRLC01000003">
    <property type="protein sequence ID" value="TGE20400.1"/>
    <property type="molecule type" value="Genomic_DNA"/>
</dbReference>
<evidence type="ECO:0000313" key="3">
    <source>
        <dbReference type="Proteomes" id="UP000297549"/>
    </source>
</evidence>